<keyword evidence="2" id="KW-0680">Restriction system</keyword>
<evidence type="ECO:0000256" key="3">
    <source>
        <dbReference type="ARBA" id="ARBA00023125"/>
    </source>
</evidence>
<dbReference type="CDD" id="cd17262">
    <property type="entry name" value="RMtype1_S_Aco12261I-TRD2-CR2"/>
    <property type="match status" value="1"/>
</dbReference>
<comment type="caution">
    <text evidence="5">The sequence shown here is derived from an EMBL/GenBank/DDBJ whole genome shotgun (WGS) entry which is preliminary data.</text>
</comment>
<dbReference type="Gene3D" id="1.10.287.1120">
    <property type="entry name" value="Bipartite methylase S protein"/>
    <property type="match status" value="1"/>
</dbReference>
<evidence type="ECO:0000259" key="4">
    <source>
        <dbReference type="Pfam" id="PF01420"/>
    </source>
</evidence>
<dbReference type="PANTHER" id="PTHR43140">
    <property type="entry name" value="TYPE-1 RESTRICTION ENZYME ECOKI SPECIFICITY PROTEIN"/>
    <property type="match status" value="1"/>
</dbReference>
<feature type="domain" description="Type I restriction modification DNA specificity" evidence="4">
    <location>
        <begin position="220"/>
        <end position="382"/>
    </location>
</feature>
<dbReference type="SUPFAM" id="SSF116734">
    <property type="entry name" value="DNA methylase specificity domain"/>
    <property type="match status" value="2"/>
</dbReference>
<sequence length="406" mass="45518">MSGANFVSKLLDGVAVEWTVLGDERFLEVANAERRPVKASLRISGEVPYYGANNIQDYVDGYTHDGEYVLIAEDGSSSLESYSVQYASGKFWANNHVHVVRGKQGLNTKFLYHYLRVVDFIPYLPNKDRAKLTKGEMVKIHVPIPCPGNPKKSLEIQAEIVRILDSFTELTSELTAKLTAELADRKKQYSYYLEQLLSFEGGEVEWKTLPEMSLDFGRGKSKHRPRNDERLYGGNIPFIQTGDIRGAARIITSYDQTYSELGLKQSKLWPKGALCITIAANIAETSILGFDACFPDSVIGFVPDPSKTSSAYVEFVLQATKAKLAEKGKERSSAQSNINLGTFEQLKLPFPSLVEQARIVAILDKFDAMINSISEGLPREIELRQKQYEYYRGLLLSFPEPEEEVA</sequence>
<evidence type="ECO:0000313" key="6">
    <source>
        <dbReference type="Proteomes" id="UP001061999"/>
    </source>
</evidence>
<keyword evidence="6" id="KW-1185">Reference proteome</keyword>
<name>A0ABT3FEK1_9PSED</name>
<dbReference type="Gene3D" id="3.90.220.20">
    <property type="entry name" value="DNA methylase specificity domains"/>
    <property type="match status" value="2"/>
</dbReference>
<keyword evidence="5" id="KW-0255">Endonuclease</keyword>
<dbReference type="GO" id="GO:0004519">
    <property type="term" value="F:endonuclease activity"/>
    <property type="evidence" value="ECO:0007669"/>
    <property type="project" value="UniProtKB-KW"/>
</dbReference>
<gene>
    <name evidence="5" type="ORF">OC610_23955</name>
</gene>
<proteinExistence type="inferred from homology"/>
<dbReference type="Proteomes" id="UP001061999">
    <property type="component" value="Unassembled WGS sequence"/>
</dbReference>
<dbReference type="InterPro" id="IPR044946">
    <property type="entry name" value="Restrct_endonuc_typeI_TRD_sf"/>
</dbReference>
<dbReference type="EC" id="3.1.21.-" evidence="5"/>
<dbReference type="GO" id="GO:0016787">
    <property type="term" value="F:hydrolase activity"/>
    <property type="evidence" value="ECO:0007669"/>
    <property type="project" value="UniProtKB-KW"/>
</dbReference>
<organism evidence="5 6">
    <name type="scientific">Pseudomonas agronomica</name>
    <dbReference type="NCBI Taxonomy" id="2979328"/>
    <lineage>
        <taxon>Bacteria</taxon>
        <taxon>Pseudomonadati</taxon>
        <taxon>Pseudomonadota</taxon>
        <taxon>Gammaproteobacteria</taxon>
        <taxon>Pseudomonadales</taxon>
        <taxon>Pseudomonadaceae</taxon>
        <taxon>Pseudomonas</taxon>
    </lineage>
</organism>
<reference evidence="5" key="1">
    <citation type="submission" date="2022-07" db="EMBL/GenBank/DDBJ databases">
        <title>Pseudomonas agronomica sp. nov.: a novel bacterium with biotechnological application in the synthesis of biofertilizers from valorized agricultural residues.</title>
        <authorList>
            <person name="Robas M."/>
            <person name="Fernandez V.M."/>
            <person name="Luna L."/>
            <person name="Provanza A."/>
            <person name="Jimenez P.A."/>
        </authorList>
    </citation>
    <scope>NUCLEOTIDE SEQUENCE</scope>
    <source>
        <strain evidence="5">SAICEU22T</strain>
    </source>
</reference>
<keyword evidence="5" id="KW-0378">Hydrolase</keyword>
<dbReference type="EMBL" id="JAOSHO010000531">
    <property type="protein sequence ID" value="MCW1247491.1"/>
    <property type="molecule type" value="Genomic_DNA"/>
</dbReference>
<dbReference type="InterPro" id="IPR000055">
    <property type="entry name" value="Restrct_endonuc_typeI_TRD"/>
</dbReference>
<comment type="similarity">
    <text evidence="1">Belongs to the type-I restriction system S methylase family.</text>
</comment>
<dbReference type="RefSeq" id="WP_264431382.1">
    <property type="nucleotide sequence ID" value="NZ_JAOSHO010000531.1"/>
</dbReference>
<keyword evidence="5" id="KW-0540">Nuclease</keyword>
<keyword evidence="3" id="KW-0238">DNA-binding</keyword>
<evidence type="ECO:0000256" key="2">
    <source>
        <dbReference type="ARBA" id="ARBA00022747"/>
    </source>
</evidence>
<feature type="domain" description="Type I restriction modification DNA specificity" evidence="4">
    <location>
        <begin position="28"/>
        <end position="182"/>
    </location>
</feature>
<dbReference type="InterPro" id="IPR051212">
    <property type="entry name" value="Type-I_RE_S_subunit"/>
</dbReference>
<accession>A0ABT3FEK1</accession>
<protein>
    <submittedName>
        <fullName evidence="5">Restriction endonuclease subunit S</fullName>
        <ecNumber evidence="5">3.1.21.-</ecNumber>
    </submittedName>
</protein>
<evidence type="ECO:0000313" key="5">
    <source>
        <dbReference type="EMBL" id="MCW1247491.1"/>
    </source>
</evidence>
<dbReference type="CDD" id="cd17282">
    <property type="entry name" value="RMtype1_S_Eco16444ORF1681_TRD1-CR1_like"/>
    <property type="match status" value="1"/>
</dbReference>
<dbReference type="PANTHER" id="PTHR43140:SF1">
    <property type="entry name" value="TYPE I RESTRICTION ENZYME ECOKI SPECIFICITY SUBUNIT"/>
    <property type="match status" value="1"/>
</dbReference>
<dbReference type="Pfam" id="PF01420">
    <property type="entry name" value="Methylase_S"/>
    <property type="match status" value="2"/>
</dbReference>
<evidence type="ECO:0000256" key="1">
    <source>
        <dbReference type="ARBA" id="ARBA00010923"/>
    </source>
</evidence>